<name>H3KDJ0_9BURK</name>
<dbReference type="EMBL" id="AFBQ01000110">
    <property type="protein sequence ID" value="EHY31815.1"/>
    <property type="molecule type" value="Genomic_DNA"/>
</dbReference>
<evidence type="ECO:0000313" key="5">
    <source>
        <dbReference type="EMBL" id="EHY31815.1"/>
    </source>
</evidence>
<dbReference type="Gene3D" id="3.90.220.20">
    <property type="entry name" value="DNA methylase specificity domains"/>
    <property type="match status" value="2"/>
</dbReference>
<dbReference type="PATRIC" id="fig|762967.3.peg.635"/>
<evidence type="ECO:0000313" key="6">
    <source>
        <dbReference type="Proteomes" id="UP000004956"/>
    </source>
</evidence>
<dbReference type="PANTHER" id="PTHR43140:SF1">
    <property type="entry name" value="TYPE I RESTRICTION ENZYME ECOKI SPECIFICITY SUBUNIT"/>
    <property type="match status" value="1"/>
</dbReference>
<dbReference type="Proteomes" id="UP000004956">
    <property type="component" value="Unassembled WGS sequence"/>
</dbReference>
<organism evidence="5 6">
    <name type="scientific">Sutterella parvirubra YIT 11816</name>
    <dbReference type="NCBI Taxonomy" id="762967"/>
    <lineage>
        <taxon>Bacteria</taxon>
        <taxon>Pseudomonadati</taxon>
        <taxon>Pseudomonadota</taxon>
        <taxon>Betaproteobacteria</taxon>
        <taxon>Burkholderiales</taxon>
        <taxon>Sutterellaceae</taxon>
        <taxon>Sutterella</taxon>
    </lineage>
</organism>
<comment type="similarity">
    <text evidence="1">Belongs to the type-I restriction system S methylase family.</text>
</comment>
<evidence type="ECO:0000256" key="1">
    <source>
        <dbReference type="ARBA" id="ARBA00010923"/>
    </source>
</evidence>
<keyword evidence="6" id="KW-1185">Reference proteome</keyword>
<dbReference type="GO" id="GO:0009307">
    <property type="term" value="P:DNA restriction-modification system"/>
    <property type="evidence" value="ECO:0007669"/>
    <property type="project" value="UniProtKB-KW"/>
</dbReference>
<comment type="caution">
    <text evidence="5">The sequence shown here is derived from an EMBL/GenBank/DDBJ whole genome shotgun (WGS) entry which is preliminary data.</text>
</comment>
<keyword evidence="2" id="KW-0680">Restriction system</keyword>
<dbReference type="InterPro" id="IPR000055">
    <property type="entry name" value="Restrct_endonuc_typeI_TRD"/>
</dbReference>
<evidence type="ECO:0000256" key="3">
    <source>
        <dbReference type="ARBA" id="ARBA00023125"/>
    </source>
</evidence>
<keyword evidence="3" id="KW-0238">DNA-binding</keyword>
<proteinExistence type="inferred from homology"/>
<dbReference type="HOGENOM" id="CLU_021095_3_2_4"/>
<sequence length="261" mass="29575">MRDWWIPVPPIEEQRRIVQKLNELLPLVESYGREQLALEQLEKELPGKLRASLLSEAIQGKLAPQLDTEPAVDQIGEVPEDVPFAIPEKWKWTRIQDVATLNPKITTHDESLKVSFAPMASVDAGYINHINTSDERSWSSVKTGYAKFAEDDILLAKITPCFQNRKSAIATNLKNGIGCGSTEFHVLRASKEVDKEYLLMFLKSQWFIEYGVENFKGTAGQQRLGTADLKSCPFPLPPLKEQRRIVEKLNVLFKDLDRLTG</sequence>
<dbReference type="InterPro" id="IPR051212">
    <property type="entry name" value="Type-I_RE_S_subunit"/>
</dbReference>
<accession>H3KDJ0</accession>
<dbReference type="GO" id="GO:0003677">
    <property type="term" value="F:DNA binding"/>
    <property type="evidence" value="ECO:0007669"/>
    <property type="project" value="UniProtKB-KW"/>
</dbReference>
<dbReference type="STRING" id="762967.HMPREF9440_00799"/>
<gene>
    <name evidence="5" type="ORF">HMPREF9440_00799</name>
</gene>
<dbReference type="InterPro" id="IPR044946">
    <property type="entry name" value="Restrct_endonuc_typeI_TRD_sf"/>
</dbReference>
<dbReference type="AlphaFoldDB" id="H3KDJ0"/>
<evidence type="ECO:0000256" key="2">
    <source>
        <dbReference type="ARBA" id="ARBA00022747"/>
    </source>
</evidence>
<feature type="domain" description="Type I restriction modification DNA specificity" evidence="4">
    <location>
        <begin position="87"/>
        <end position="256"/>
    </location>
</feature>
<protein>
    <submittedName>
        <fullName evidence="5">Type I restriction modification DNA specificity domain protein</fullName>
    </submittedName>
</protein>
<dbReference type="PANTHER" id="PTHR43140">
    <property type="entry name" value="TYPE-1 RESTRICTION ENZYME ECOKI SPECIFICITY PROTEIN"/>
    <property type="match status" value="1"/>
</dbReference>
<dbReference type="SUPFAM" id="SSF116734">
    <property type="entry name" value="DNA methylase specificity domain"/>
    <property type="match status" value="2"/>
</dbReference>
<evidence type="ECO:0000259" key="4">
    <source>
        <dbReference type="Pfam" id="PF01420"/>
    </source>
</evidence>
<reference evidence="5 6" key="1">
    <citation type="submission" date="2011-11" db="EMBL/GenBank/DDBJ databases">
        <authorList>
            <person name="Weinstock G."/>
            <person name="Sodergren E."/>
            <person name="Clifton S."/>
            <person name="Fulton L."/>
            <person name="Fulton B."/>
            <person name="Courtney L."/>
            <person name="Fronick C."/>
            <person name="Harrison M."/>
            <person name="Strong C."/>
            <person name="Farmer C."/>
            <person name="Delahaunty K."/>
            <person name="Markovic C."/>
            <person name="Hall O."/>
            <person name="Minx P."/>
            <person name="Tomlinson C."/>
            <person name="Mitreva M."/>
            <person name="Hou S."/>
            <person name="Chen J."/>
            <person name="Wollam A."/>
            <person name="Pepin K.H."/>
            <person name="Johnson M."/>
            <person name="Bhonagiri V."/>
            <person name="Zhang X."/>
            <person name="Suruliraj S."/>
            <person name="Warren W."/>
            <person name="Chinwalla A."/>
            <person name="Mardis E.R."/>
            <person name="Wilson R.K."/>
        </authorList>
    </citation>
    <scope>NUCLEOTIDE SEQUENCE [LARGE SCALE GENOMIC DNA]</scope>
    <source>
        <strain evidence="5 6">YIT 11816</strain>
    </source>
</reference>
<dbReference type="Pfam" id="PF01420">
    <property type="entry name" value="Methylase_S"/>
    <property type="match status" value="1"/>
</dbReference>
<dbReference type="CDD" id="cd17260">
    <property type="entry name" value="RMtype1_S_EcoEI-TRD1-CR1_like"/>
    <property type="match status" value="1"/>
</dbReference>